<reference evidence="2 3" key="1">
    <citation type="journal article" date="2016" name="Mol. Biol. Evol.">
        <title>Comparative Genomics of Early-Diverging Mushroom-Forming Fungi Provides Insights into the Origins of Lignocellulose Decay Capabilities.</title>
        <authorList>
            <person name="Nagy L.G."/>
            <person name="Riley R."/>
            <person name="Tritt A."/>
            <person name="Adam C."/>
            <person name="Daum C."/>
            <person name="Floudas D."/>
            <person name="Sun H."/>
            <person name="Yadav J.S."/>
            <person name="Pangilinan J."/>
            <person name="Larsson K.H."/>
            <person name="Matsuura K."/>
            <person name="Barry K."/>
            <person name="Labutti K."/>
            <person name="Kuo R."/>
            <person name="Ohm R.A."/>
            <person name="Bhattacharya S.S."/>
            <person name="Shirouzu T."/>
            <person name="Yoshinaga Y."/>
            <person name="Martin F.M."/>
            <person name="Grigoriev I.V."/>
            <person name="Hibbett D.S."/>
        </authorList>
    </citation>
    <scope>NUCLEOTIDE SEQUENCE [LARGE SCALE GENOMIC DNA]</scope>
    <source>
        <strain evidence="2 3">L-15889</strain>
    </source>
</reference>
<dbReference type="AlphaFoldDB" id="A0A165L599"/>
<protein>
    <submittedName>
        <fullName evidence="2">Uncharacterized protein</fullName>
    </submittedName>
</protein>
<feature type="region of interest" description="Disordered" evidence="1">
    <location>
        <begin position="139"/>
        <end position="175"/>
    </location>
</feature>
<proteinExistence type="predicted"/>
<dbReference type="Proteomes" id="UP000076727">
    <property type="component" value="Unassembled WGS sequence"/>
</dbReference>
<keyword evidence="3" id="KW-1185">Reference proteome</keyword>
<sequence length="175" mass="19076">MIHRGGSLRATAVRVLRVWTAPPVSNSDLQQRGQRLASCGSVSSTASQLPPIAVFNFRAGTRSVWMRLRAIYAPMARLIFDDKLSRAPDFTGVYLAAHSANQHWTQGSGQSLSSHAVLSPSLNASPSPSTNCAAHIPTAASRSEHRMRSSQRGPRSQEHSSTRPIARFALRRHDP</sequence>
<evidence type="ECO:0000313" key="3">
    <source>
        <dbReference type="Proteomes" id="UP000076727"/>
    </source>
</evidence>
<evidence type="ECO:0000313" key="2">
    <source>
        <dbReference type="EMBL" id="KZT63962.1"/>
    </source>
</evidence>
<dbReference type="EMBL" id="KV429148">
    <property type="protein sequence ID" value="KZT63962.1"/>
    <property type="molecule type" value="Genomic_DNA"/>
</dbReference>
<evidence type="ECO:0000256" key="1">
    <source>
        <dbReference type="SAM" id="MobiDB-lite"/>
    </source>
</evidence>
<gene>
    <name evidence="2" type="ORF">DAEQUDRAFT_71710</name>
</gene>
<name>A0A165L599_9APHY</name>
<organism evidence="2 3">
    <name type="scientific">Daedalea quercina L-15889</name>
    <dbReference type="NCBI Taxonomy" id="1314783"/>
    <lineage>
        <taxon>Eukaryota</taxon>
        <taxon>Fungi</taxon>
        <taxon>Dikarya</taxon>
        <taxon>Basidiomycota</taxon>
        <taxon>Agaricomycotina</taxon>
        <taxon>Agaricomycetes</taxon>
        <taxon>Polyporales</taxon>
        <taxon>Fomitopsis</taxon>
    </lineage>
</organism>
<accession>A0A165L599</accession>